<dbReference type="Proteomes" id="UP000578343">
    <property type="component" value="Unassembled WGS sequence"/>
</dbReference>
<evidence type="ECO:0000313" key="3">
    <source>
        <dbReference type="EMBL" id="NXG75310.1"/>
    </source>
</evidence>
<dbReference type="AlphaFoldDB" id="A0A7K9EEZ8"/>
<dbReference type="GO" id="GO:0016020">
    <property type="term" value="C:membrane"/>
    <property type="evidence" value="ECO:0007669"/>
    <property type="project" value="InterPro"/>
</dbReference>
<accession>A0A7K9EEZ8</accession>
<proteinExistence type="predicted"/>
<reference evidence="3 4" key="1">
    <citation type="submission" date="2019-09" db="EMBL/GenBank/DDBJ databases">
        <title>Bird 10,000 Genomes (B10K) Project - Family phase.</title>
        <authorList>
            <person name="Zhang G."/>
        </authorList>
    </citation>
    <scope>NUCLEOTIDE SEQUENCE [LARGE SCALE GENOMIC DNA]</scope>
    <source>
        <strain evidence="3">B10K-DU-001-21</strain>
        <tissue evidence="3">Muscle</tissue>
    </source>
</reference>
<dbReference type="GO" id="GO:0009966">
    <property type="term" value="P:regulation of signal transduction"/>
    <property type="evidence" value="ECO:0007669"/>
    <property type="project" value="InterPro"/>
</dbReference>
<dbReference type="GO" id="GO:0016301">
    <property type="term" value="F:kinase activity"/>
    <property type="evidence" value="ECO:0007669"/>
    <property type="project" value="UniProtKB-KW"/>
</dbReference>
<keyword evidence="4" id="KW-1185">Reference proteome</keyword>
<keyword evidence="3" id="KW-0808">Transferase</keyword>
<sequence length="301" mass="33270">GWQLKNLVAKLRENPAGVRLLLKKRPTGSFHFTPAPLKNLRWKPPLVQTSPPPTSVQSPESTVDTSLKKEKPAILDLYIPPPPAVPYSPRDEKGSFVYGGVNKPGQPLLGSKGAESPNSFLDQESRRRRFTIADSDQLPAYPMEANILPAKMREKTQSYGKPRPLSMPADGSWIGAGEPFSRPRALGRKGKSAIIGFPPVHTGDDVLCRYFSNERIPPIIEENPCIQHPLSRPVSDKQLMRGTDYIRGSRCFMNTDLHNSATIPFQEEGAKKTSVTSSTKSSSAEPSLLVSWITRLKLLTH</sequence>
<dbReference type="OrthoDB" id="74412at2759"/>
<dbReference type="InterPro" id="IPR051566">
    <property type="entry name" value="CNKSR"/>
</dbReference>
<organism evidence="3 4">
    <name type="scientific">Baryphthengus martii</name>
    <name type="common">Rufous motmot</name>
    <dbReference type="NCBI Taxonomy" id="176943"/>
    <lineage>
        <taxon>Eukaryota</taxon>
        <taxon>Metazoa</taxon>
        <taxon>Chordata</taxon>
        <taxon>Craniata</taxon>
        <taxon>Vertebrata</taxon>
        <taxon>Euteleostomi</taxon>
        <taxon>Archelosauria</taxon>
        <taxon>Archosauria</taxon>
        <taxon>Dinosauria</taxon>
        <taxon>Saurischia</taxon>
        <taxon>Theropoda</taxon>
        <taxon>Coelurosauria</taxon>
        <taxon>Aves</taxon>
        <taxon>Neognathae</taxon>
        <taxon>Neoaves</taxon>
        <taxon>Telluraves</taxon>
        <taxon>Coraciimorphae</taxon>
        <taxon>Coraciiformes</taxon>
        <taxon>Momotidae</taxon>
        <taxon>Baryphthengus</taxon>
    </lineage>
</organism>
<feature type="non-terminal residue" evidence="3">
    <location>
        <position position="1"/>
    </location>
</feature>
<feature type="non-terminal residue" evidence="3">
    <location>
        <position position="301"/>
    </location>
</feature>
<evidence type="ECO:0000259" key="2">
    <source>
        <dbReference type="Pfam" id="PF06663"/>
    </source>
</evidence>
<feature type="region of interest" description="Disordered" evidence="1">
    <location>
        <begin position="42"/>
        <end position="66"/>
    </location>
</feature>
<dbReference type="PANTHER" id="PTHR12844:SF17">
    <property type="entry name" value="CONNECTOR ENHANCER OF KINASE SUPPRESSOR OF RAS 3"/>
    <property type="match status" value="1"/>
</dbReference>
<evidence type="ECO:0000313" key="4">
    <source>
        <dbReference type="Proteomes" id="UP000578343"/>
    </source>
</evidence>
<dbReference type="Pfam" id="PF06663">
    <property type="entry name" value="CNK2_3_dom"/>
    <property type="match status" value="1"/>
</dbReference>
<protein>
    <submittedName>
        <fullName evidence="3">CNKR3 kinase</fullName>
    </submittedName>
</protein>
<dbReference type="GO" id="GO:0005737">
    <property type="term" value="C:cytoplasm"/>
    <property type="evidence" value="ECO:0007669"/>
    <property type="project" value="InterPro"/>
</dbReference>
<keyword evidence="3" id="KW-0418">Kinase</keyword>
<dbReference type="InterPro" id="IPR010599">
    <property type="entry name" value="CNK2/3_dom"/>
</dbReference>
<name>A0A7K9EEZ8_BARMA</name>
<comment type="caution">
    <text evidence="3">The sequence shown here is derived from an EMBL/GenBank/DDBJ whole genome shotgun (WGS) entry which is preliminary data.</text>
</comment>
<dbReference type="EMBL" id="VWZK01012808">
    <property type="protein sequence ID" value="NXG75310.1"/>
    <property type="molecule type" value="Genomic_DNA"/>
</dbReference>
<gene>
    <name evidence="3" type="primary">Cnksr3</name>
    <name evidence="3" type="ORF">BARMAR_R14415</name>
</gene>
<feature type="domain" description="DUF1170" evidence="2">
    <location>
        <begin position="65"/>
        <end position="291"/>
    </location>
</feature>
<evidence type="ECO:0000256" key="1">
    <source>
        <dbReference type="SAM" id="MobiDB-lite"/>
    </source>
</evidence>
<dbReference type="PANTHER" id="PTHR12844">
    <property type="entry name" value="CONNECTOR ENCHANCER OF KINASE SUPPRESSOR OF RAS"/>
    <property type="match status" value="1"/>
</dbReference>